<dbReference type="Gene3D" id="3.20.20.70">
    <property type="entry name" value="Aldolase class I"/>
    <property type="match status" value="1"/>
</dbReference>
<dbReference type="GO" id="GO:0047465">
    <property type="term" value="F:N-acylglucosamine-6-phosphate 2-epimerase activity"/>
    <property type="evidence" value="ECO:0007669"/>
    <property type="project" value="UniProtKB-EC"/>
</dbReference>
<keyword evidence="10" id="KW-1185">Reference proteome</keyword>
<evidence type="ECO:0000313" key="10">
    <source>
        <dbReference type="Proteomes" id="UP001597338"/>
    </source>
</evidence>
<evidence type="ECO:0000256" key="5">
    <source>
        <dbReference type="ARBA" id="ARBA00023235"/>
    </source>
</evidence>
<sequence>MTEDGMTGGRRTPVRPPEERTPGEARSAADRDHARVLDAMRGRLTVSCQAYPGEPMRDPRTTAQVARSVVAGGAAAVRVQGPEDIAAVRAVVDVPVVGLWKDGADGVFITPTLRHALAVADAGAHVVALDGTRRPRPDGRTLAETVAGLRAAADVLIMADCGSLDDARAAQDAGVDLLGTTLGGYTGERPRTDGPDLELVDEMVAACSLPVVVEGRVHTPAQAAAAMARGAFSVCVGTAITHPTTLTSWFVSVIGSDQTVDRDDRVP</sequence>
<feature type="region of interest" description="Disordered" evidence="8">
    <location>
        <begin position="1"/>
        <end position="30"/>
    </location>
</feature>
<feature type="compositionally biased region" description="Basic and acidic residues" evidence="8">
    <location>
        <begin position="16"/>
        <end position="30"/>
    </location>
</feature>
<dbReference type="EMBL" id="JBHUHF010000001">
    <property type="protein sequence ID" value="MFD2024878.1"/>
    <property type="molecule type" value="Genomic_DNA"/>
</dbReference>
<proteinExistence type="inferred from homology"/>
<evidence type="ECO:0000256" key="6">
    <source>
        <dbReference type="ARBA" id="ARBA00023277"/>
    </source>
</evidence>
<organism evidence="9 10">
    <name type="scientific">Promicromonospora aerolata</name>
    <dbReference type="NCBI Taxonomy" id="195749"/>
    <lineage>
        <taxon>Bacteria</taxon>
        <taxon>Bacillati</taxon>
        <taxon>Actinomycetota</taxon>
        <taxon>Actinomycetes</taxon>
        <taxon>Micrococcales</taxon>
        <taxon>Promicromonosporaceae</taxon>
        <taxon>Promicromonospora</taxon>
    </lineage>
</organism>
<keyword evidence="6 7" id="KW-0119">Carbohydrate metabolism</keyword>
<dbReference type="HAMAP" id="MF_01235">
    <property type="entry name" value="ManNAc6P_epimer"/>
    <property type="match status" value="1"/>
</dbReference>
<comment type="caution">
    <text evidence="9">The sequence shown here is derived from an EMBL/GenBank/DDBJ whole genome shotgun (WGS) entry which is preliminary data.</text>
</comment>
<dbReference type="InterPro" id="IPR013785">
    <property type="entry name" value="Aldolase_TIM"/>
</dbReference>
<dbReference type="Proteomes" id="UP001597338">
    <property type="component" value="Unassembled WGS sequence"/>
</dbReference>
<evidence type="ECO:0000313" key="9">
    <source>
        <dbReference type="EMBL" id="MFD2024878.1"/>
    </source>
</evidence>
<gene>
    <name evidence="7" type="primary">nanE</name>
    <name evidence="9" type="ORF">ACFSL2_05080</name>
</gene>
<dbReference type="RefSeq" id="WP_377196801.1">
    <property type="nucleotide sequence ID" value="NZ_JBHUHF010000001.1"/>
</dbReference>
<evidence type="ECO:0000256" key="1">
    <source>
        <dbReference type="ARBA" id="ARBA00000056"/>
    </source>
</evidence>
<dbReference type="SUPFAM" id="SSF51366">
    <property type="entry name" value="Ribulose-phoshate binding barrel"/>
    <property type="match status" value="1"/>
</dbReference>
<keyword evidence="5 7" id="KW-0413">Isomerase</keyword>
<dbReference type="EC" id="5.1.3.9" evidence="7"/>
<accession>A0ABW4V5G7</accession>
<evidence type="ECO:0000256" key="2">
    <source>
        <dbReference type="ARBA" id="ARBA00002147"/>
    </source>
</evidence>
<comment type="pathway">
    <text evidence="3 7">Amino-sugar metabolism; N-acetylneuraminate degradation; D-fructose 6-phosphate from N-acetylneuraminate: step 3/5.</text>
</comment>
<dbReference type="PANTHER" id="PTHR36204">
    <property type="entry name" value="N-ACETYLMANNOSAMINE-6-PHOSPHATE 2-EPIMERASE-RELATED"/>
    <property type="match status" value="1"/>
</dbReference>
<evidence type="ECO:0000256" key="7">
    <source>
        <dbReference type="HAMAP-Rule" id="MF_01235"/>
    </source>
</evidence>
<comment type="function">
    <text evidence="2 7">Converts N-acetylmannosamine-6-phosphate (ManNAc-6-P) to N-acetylglucosamine-6-phosphate (GlcNAc-6-P).</text>
</comment>
<dbReference type="Pfam" id="PF04131">
    <property type="entry name" value="NanE"/>
    <property type="match status" value="1"/>
</dbReference>
<dbReference type="InterPro" id="IPR007260">
    <property type="entry name" value="NanE"/>
</dbReference>
<dbReference type="NCBIfam" id="NF002231">
    <property type="entry name" value="PRK01130.1"/>
    <property type="match status" value="1"/>
</dbReference>
<name>A0ABW4V5G7_9MICO</name>
<evidence type="ECO:0000256" key="8">
    <source>
        <dbReference type="SAM" id="MobiDB-lite"/>
    </source>
</evidence>
<dbReference type="InterPro" id="IPR011060">
    <property type="entry name" value="RibuloseP-bd_barrel"/>
</dbReference>
<evidence type="ECO:0000256" key="4">
    <source>
        <dbReference type="ARBA" id="ARBA00007439"/>
    </source>
</evidence>
<comment type="similarity">
    <text evidence="4 7">Belongs to the NanE family.</text>
</comment>
<evidence type="ECO:0000256" key="3">
    <source>
        <dbReference type="ARBA" id="ARBA00005081"/>
    </source>
</evidence>
<protein>
    <recommendedName>
        <fullName evidence="7">Putative N-acetylmannosamine-6-phosphate 2-epimerase</fullName>
        <ecNumber evidence="7">5.1.3.9</ecNumber>
    </recommendedName>
    <alternativeName>
        <fullName evidence="7">ManNAc-6-P epimerase</fullName>
    </alternativeName>
</protein>
<dbReference type="PANTHER" id="PTHR36204:SF1">
    <property type="entry name" value="N-ACETYLMANNOSAMINE-6-PHOSPHATE 2-EPIMERASE-RELATED"/>
    <property type="match status" value="1"/>
</dbReference>
<comment type="catalytic activity">
    <reaction evidence="1 7">
        <text>an N-acyl-D-glucosamine 6-phosphate = an N-acyl-D-mannosamine 6-phosphate</text>
        <dbReference type="Rhea" id="RHEA:23932"/>
        <dbReference type="ChEBI" id="CHEBI:57599"/>
        <dbReference type="ChEBI" id="CHEBI:57666"/>
        <dbReference type="EC" id="5.1.3.9"/>
    </reaction>
</comment>
<reference evidence="10" key="1">
    <citation type="journal article" date="2019" name="Int. J. Syst. Evol. Microbiol.">
        <title>The Global Catalogue of Microorganisms (GCM) 10K type strain sequencing project: providing services to taxonomists for standard genome sequencing and annotation.</title>
        <authorList>
            <consortium name="The Broad Institute Genomics Platform"/>
            <consortium name="The Broad Institute Genome Sequencing Center for Infectious Disease"/>
            <person name="Wu L."/>
            <person name="Ma J."/>
        </authorList>
    </citation>
    <scope>NUCLEOTIDE SEQUENCE [LARGE SCALE GENOMIC DNA]</scope>
    <source>
        <strain evidence="10">CCM 7043</strain>
    </source>
</reference>